<gene>
    <name evidence="1" type="ORF">RN001_005266</name>
</gene>
<dbReference type="Proteomes" id="UP001353858">
    <property type="component" value="Unassembled WGS sequence"/>
</dbReference>
<reference evidence="2" key="1">
    <citation type="submission" date="2023-01" db="EMBL/GenBank/DDBJ databases">
        <title>Key to firefly adult light organ development and bioluminescence: homeobox transcription factors regulate luciferase expression and transportation to peroxisome.</title>
        <authorList>
            <person name="Fu X."/>
        </authorList>
    </citation>
    <scope>NUCLEOTIDE SEQUENCE [LARGE SCALE GENOMIC DNA]</scope>
</reference>
<evidence type="ECO:0000313" key="2">
    <source>
        <dbReference type="Proteomes" id="UP001353858"/>
    </source>
</evidence>
<organism evidence="1 2">
    <name type="scientific">Aquatica leii</name>
    <dbReference type="NCBI Taxonomy" id="1421715"/>
    <lineage>
        <taxon>Eukaryota</taxon>
        <taxon>Metazoa</taxon>
        <taxon>Ecdysozoa</taxon>
        <taxon>Arthropoda</taxon>
        <taxon>Hexapoda</taxon>
        <taxon>Insecta</taxon>
        <taxon>Pterygota</taxon>
        <taxon>Neoptera</taxon>
        <taxon>Endopterygota</taxon>
        <taxon>Coleoptera</taxon>
        <taxon>Polyphaga</taxon>
        <taxon>Elateriformia</taxon>
        <taxon>Elateroidea</taxon>
        <taxon>Lampyridae</taxon>
        <taxon>Luciolinae</taxon>
        <taxon>Aquatica</taxon>
    </lineage>
</organism>
<dbReference type="InterPro" id="IPR011335">
    <property type="entry name" value="Restrct_endonuc-II-like"/>
</dbReference>
<accession>A0AAN7Q0Z3</accession>
<name>A0AAN7Q0Z3_9COLE</name>
<sequence>MYFNGKIGSYLQTLSTIRTKLTYVFKSRKQIKQKSFATTDTHYGLETSTLMDMAVEEFDKESVATLLYSTFSGTFSTHFSLEMEDNVISIFEKQTGTTVRRRSLVIDDEIPYLAFSPDGFVSNNTIMEIRTSDKSKELPPLDAILQEKKKISVYTGTIKLN</sequence>
<dbReference type="EMBL" id="JARPUR010000002">
    <property type="protein sequence ID" value="KAK4881947.1"/>
    <property type="molecule type" value="Genomic_DNA"/>
</dbReference>
<dbReference type="InterPro" id="IPR011604">
    <property type="entry name" value="PDDEXK-like_dom_sf"/>
</dbReference>
<evidence type="ECO:0000313" key="1">
    <source>
        <dbReference type="EMBL" id="KAK4881947.1"/>
    </source>
</evidence>
<protein>
    <submittedName>
        <fullName evidence="1">Uncharacterized protein</fullName>
    </submittedName>
</protein>
<comment type="caution">
    <text evidence="1">The sequence shown here is derived from an EMBL/GenBank/DDBJ whole genome shotgun (WGS) entry which is preliminary data.</text>
</comment>
<proteinExistence type="predicted"/>
<dbReference type="Gene3D" id="3.90.320.10">
    <property type="match status" value="1"/>
</dbReference>
<keyword evidence="2" id="KW-1185">Reference proteome</keyword>
<dbReference type="AlphaFoldDB" id="A0AAN7Q0Z3"/>
<dbReference type="GO" id="GO:0006281">
    <property type="term" value="P:DNA repair"/>
    <property type="evidence" value="ECO:0007669"/>
    <property type="project" value="UniProtKB-ARBA"/>
</dbReference>
<dbReference type="SUPFAM" id="SSF52980">
    <property type="entry name" value="Restriction endonuclease-like"/>
    <property type="match status" value="1"/>
</dbReference>